<dbReference type="GO" id="GO:0016757">
    <property type="term" value="F:glycosyltransferase activity"/>
    <property type="evidence" value="ECO:0007669"/>
    <property type="project" value="InterPro"/>
</dbReference>
<dbReference type="OrthoDB" id="179766at2"/>
<dbReference type="RefSeq" id="WP_138087695.1">
    <property type="nucleotide sequence ID" value="NZ_VAUV01000014.1"/>
</dbReference>
<gene>
    <name evidence="3" type="ORF">FEM03_18075</name>
</gene>
<feature type="domain" description="Glycosyltransferase subfamily 4-like N-terminal" evidence="2">
    <location>
        <begin position="69"/>
        <end position="194"/>
    </location>
</feature>
<feature type="domain" description="Glycosyl transferase family 1" evidence="1">
    <location>
        <begin position="206"/>
        <end position="370"/>
    </location>
</feature>
<comment type="caution">
    <text evidence="3">The sequence shown here is derived from an EMBL/GenBank/DDBJ whole genome shotgun (WGS) entry which is preliminary data.</text>
</comment>
<keyword evidence="4" id="KW-1185">Reference proteome</keyword>
<reference evidence="3 4" key="1">
    <citation type="submission" date="2019-05" db="EMBL/GenBank/DDBJ databases">
        <title>Verrucobacter flavum gen. nov., sp. nov. a new member of the family Verrucomicrobiaceae.</title>
        <authorList>
            <person name="Szuroczki S."/>
            <person name="Abbaszade G."/>
            <person name="Szabo A."/>
            <person name="Felfoldi T."/>
            <person name="Schumann P."/>
            <person name="Boka K."/>
            <person name="Keki Z."/>
            <person name="Toumi M."/>
            <person name="Toth E."/>
        </authorList>
    </citation>
    <scope>NUCLEOTIDE SEQUENCE [LARGE SCALE GENOMIC DNA]</scope>
    <source>
        <strain evidence="3 4">MG-N-17</strain>
    </source>
</reference>
<evidence type="ECO:0000313" key="4">
    <source>
        <dbReference type="Proteomes" id="UP000306196"/>
    </source>
</evidence>
<dbReference type="InterPro" id="IPR050194">
    <property type="entry name" value="Glycosyltransferase_grp1"/>
</dbReference>
<dbReference type="InterPro" id="IPR001296">
    <property type="entry name" value="Glyco_trans_1"/>
</dbReference>
<accession>A0A5R8KAD6</accession>
<keyword evidence="3" id="KW-0808">Transferase</keyword>
<dbReference type="AlphaFoldDB" id="A0A5R8KAD6"/>
<dbReference type="InterPro" id="IPR028098">
    <property type="entry name" value="Glyco_trans_4-like_N"/>
</dbReference>
<proteinExistence type="predicted"/>
<evidence type="ECO:0000259" key="1">
    <source>
        <dbReference type="Pfam" id="PF00534"/>
    </source>
</evidence>
<dbReference type="Pfam" id="PF00534">
    <property type="entry name" value="Glycos_transf_1"/>
    <property type="match status" value="1"/>
</dbReference>
<dbReference type="Pfam" id="PF13439">
    <property type="entry name" value="Glyco_transf_4"/>
    <property type="match status" value="1"/>
</dbReference>
<dbReference type="PANTHER" id="PTHR45947:SF15">
    <property type="entry name" value="TEICHURONIC ACID BIOSYNTHESIS GLYCOSYLTRANSFERASE TUAC-RELATED"/>
    <property type="match status" value="1"/>
</dbReference>
<dbReference type="SUPFAM" id="SSF53756">
    <property type="entry name" value="UDP-Glycosyltransferase/glycogen phosphorylase"/>
    <property type="match status" value="1"/>
</dbReference>
<dbReference type="EMBL" id="VAUV01000014">
    <property type="protein sequence ID" value="TLD69280.1"/>
    <property type="molecule type" value="Genomic_DNA"/>
</dbReference>
<sequence>MKRPRLLFISNLFPDETERYRGLDNATVLHRLSDSWEIRVLALRPTLKAWLSSGKESWNPRSGDEIFAPNFVPVRYVPRIGDLVNHQLMERALENAMEVQRGKQEFDVVMASWLYPDGWAAAALAKKLGLPLVLIAQGSDVHRYLKVARRRTLILEAVEQSVAVITRSKSLARLLEAAGVPNEKLKPVANGVDSKVFHRNGLGGERENRGLGGEAKVVLFVGNLLPVKNPGLLVRAFGEVVRARPEWRMQLLIAGKGPMEKELKELVEKLGMAGQVTFLGPLPAVEIGERMRAADLLCLSSRNEGLPNVVLESMACGLPVLATDVGGIHEVVDEPWKGLLTPEDDVEAFAQAMEKLLETPLDGKRIAEYGGTLSWERTAAVYQSVLETAVESDSEKSFQLKS</sequence>
<organism evidence="3 4">
    <name type="scientific">Phragmitibacter flavus</name>
    <dbReference type="NCBI Taxonomy" id="2576071"/>
    <lineage>
        <taxon>Bacteria</taxon>
        <taxon>Pseudomonadati</taxon>
        <taxon>Verrucomicrobiota</taxon>
        <taxon>Verrucomicrobiia</taxon>
        <taxon>Verrucomicrobiales</taxon>
        <taxon>Verrucomicrobiaceae</taxon>
        <taxon>Phragmitibacter</taxon>
    </lineage>
</organism>
<evidence type="ECO:0000259" key="2">
    <source>
        <dbReference type="Pfam" id="PF13439"/>
    </source>
</evidence>
<dbReference type="Proteomes" id="UP000306196">
    <property type="component" value="Unassembled WGS sequence"/>
</dbReference>
<protein>
    <submittedName>
        <fullName evidence="3">Glycosyltransferase family 4 protein</fullName>
    </submittedName>
</protein>
<name>A0A5R8KAD6_9BACT</name>
<dbReference type="PANTHER" id="PTHR45947">
    <property type="entry name" value="SULFOQUINOVOSYL TRANSFERASE SQD2"/>
    <property type="match status" value="1"/>
</dbReference>
<evidence type="ECO:0000313" key="3">
    <source>
        <dbReference type="EMBL" id="TLD69280.1"/>
    </source>
</evidence>
<dbReference type="Gene3D" id="3.40.50.2000">
    <property type="entry name" value="Glycogen Phosphorylase B"/>
    <property type="match status" value="2"/>
</dbReference>